<proteinExistence type="predicted"/>
<comment type="caution">
    <text evidence="1">The sequence shown here is derived from an EMBL/GenBank/DDBJ whole genome shotgun (WGS) entry which is preliminary data.</text>
</comment>
<dbReference type="Proteomes" id="UP001205867">
    <property type="component" value="Unassembled WGS sequence"/>
</dbReference>
<evidence type="ECO:0000313" key="2">
    <source>
        <dbReference type="Proteomes" id="UP001205867"/>
    </source>
</evidence>
<protein>
    <submittedName>
        <fullName evidence="1">Uncharacterized protein</fullName>
    </submittedName>
</protein>
<dbReference type="EMBL" id="JALXKZ020000012">
    <property type="protein sequence ID" value="MCV7629014.1"/>
    <property type="molecule type" value="Genomic_DNA"/>
</dbReference>
<organism evidence="1 2">
    <name type="scientific">Micrococcus luteus</name>
    <name type="common">Micrococcus lysodeikticus</name>
    <dbReference type="NCBI Taxonomy" id="1270"/>
    <lineage>
        <taxon>Bacteria</taxon>
        <taxon>Bacillati</taxon>
        <taxon>Actinomycetota</taxon>
        <taxon>Actinomycetes</taxon>
        <taxon>Micrococcales</taxon>
        <taxon>Micrococcaceae</taxon>
        <taxon>Micrococcus</taxon>
    </lineage>
</organism>
<gene>
    <name evidence="1" type="ORF">M3A82_006625</name>
</gene>
<reference evidence="1" key="1">
    <citation type="submission" date="2023-06" db="EMBL/GenBank/DDBJ databases">
        <title>lsaBGC provides a comprehensive framework for evolutionary analysis of biosynthetic gene clusters within focal taxa.</title>
        <authorList>
            <person name="Salamzade R."/>
            <person name="Sandstrom S."/>
            <person name="Kalan L.R."/>
        </authorList>
    </citation>
    <scope>NUCLEOTIDE SEQUENCE</scope>
    <source>
        <strain evidence="1">P3-SID899</strain>
    </source>
</reference>
<name>A0AAP3AH15_MICLU</name>
<sequence length="167" mass="18857">MEQFEAEVTEDQLLAATVNAQAQREWEADPTVWQRLDEPTPYGDDSVDRMGQYEDPAILEEFPTVADALMSLEAFQGASELFGRHLRAMVLSRHAQMAPGRVEPVDRAEFEALPARTQLAGAERLEAMVDEVFSWMRSQGMDPWPGRQAPPRLVNEKLRDLMAAKEV</sequence>
<accession>A0AAP3AH15</accession>
<dbReference type="AlphaFoldDB" id="A0AAP3AH15"/>
<evidence type="ECO:0000313" key="1">
    <source>
        <dbReference type="EMBL" id="MCV7629014.1"/>
    </source>
</evidence>